<dbReference type="InterPro" id="IPR018712">
    <property type="entry name" value="Tle1-like_cat"/>
</dbReference>
<dbReference type="EMBL" id="ML976656">
    <property type="protein sequence ID" value="KAF1980499.1"/>
    <property type="molecule type" value="Genomic_DNA"/>
</dbReference>
<protein>
    <recommendedName>
        <fullName evidence="1">T6SS Phospholipase effector Tle1-like catalytic domain-containing protein</fullName>
    </recommendedName>
</protein>
<dbReference type="AlphaFoldDB" id="A0A6A5VV78"/>
<name>A0A6A5VV78_9PLEO</name>
<proteinExistence type="predicted"/>
<evidence type="ECO:0000259" key="1">
    <source>
        <dbReference type="Pfam" id="PF09994"/>
    </source>
</evidence>
<gene>
    <name evidence="2" type="ORF">BU23DRAFT_444702</name>
</gene>
<dbReference type="Proteomes" id="UP000800036">
    <property type="component" value="Unassembled WGS sequence"/>
</dbReference>
<accession>A0A6A5VV78</accession>
<reference evidence="2" key="1">
    <citation type="journal article" date="2020" name="Stud. Mycol.">
        <title>101 Dothideomycetes genomes: a test case for predicting lifestyles and emergence of pathogens.</title>
        <authorList>
            <person name="Haridas S."/>
            <person name="Albert R."/>
            <person name="Binder M."/>
            <person name="Bloem J."/>
            <person name="Labutti K."/>
            <person name="Salamov A."/>
            <person name="Andreopoulos B."/>
            <person name="Baker S."/>
            <person name="Barry K."/>
            <person name="Bills G."/>
            <person name="Bluhm B."/>
            <person name="Cannon C."/>
            <person name="Castanera R."/>
            <person name="Culley D."/>
            <person name="Daum C."/>
            <person name="Ezra D."/>
            <person name="Gonzalez J."/>
            <person name="Henrissat B."/>
            <person name="Kuo A."/>
            <person name="Liang C."/>
            <person name="Lipzen A."/>
            <person name="Lutzoni F."/>
            <person name="Magnuson J."/>
            <person name="Mondo S."/>
            <person name="Nolan M."/>
            <person name="Ohm R."/>
            <person name="Pangilinan J."/>
            <person name="Park H.-J."/>
            <person name="Ramirez L."/>
            <person name="Alfaro M."/>
            <person name="Sun H."/>
            <person name="Tritt A."/>
            <person name="Yoshinaga Y."/>
            <person name="Zwiers L.-H."/>
            <person name="Turgeon B."/>
            <person name="Goodwin S."/>
            <person name="Spatafora J."/>
            <person name="Crous P."/>
            <person name="Grigoriev I."/>
        </authorList>
    </citation>
    <scope>NUCLEOTIDE SEQUENCE</scope>
    <source>
        <strain evidence="2">CBS 107.79</strain>
    </source>
</reference>
<evidence type="ECO:0000313" key="2">
    <source>
        <dbReference type="EMBL" id="KAF1980499.1"/>
    </source>
</evidence>
<dbReference type="OrthoDB" id="3162439at2759"/>
<evidence type="ECO:0000313" key="3">
    <source>
        <dbReference type="Proteomes" id="UP000800036"/>
    </source>
</evidence>
<keyword evidence="3" id="KW-1185">Reference proteome</keyword>
<dbReference type="PANTHER" id="PTHR33840">
    <property type="match status" value="1"/>
</dbReference>
<sequence>MDDVNAYNTGVHAVVQDAYYFLCLNYEIDISETHLVGFSRGAFAARALACLIEEVGLLKRSWLACLPMVYELWMSEGAKLSSGQMSSEESKLRDHVKTWQKKNHVIRPVTVSTCAVWDTVNSMRSGELDFVENIVPCHLKHAFHCLALHEISDDFLPVLWNAPSKTNVRECWFIGDYSDVGGGFADSTFATLTLI</sequence>
<dbReference type="PANTHER" id="PTHR33840:SF1">
    <property type="entry name" value="TLE1 PHOSPHOLIPASE DOMAIN-CONTAINING PROTEIN"/>
    <property type="match status" value="1"/>
</dbReference>
<feature type="domain" description="T6SS Phospholipase effector Tle1-like catalytic" evidence="1">
    <location>
        <begin position="7"/>
        <end position="188"/>
    </location>
</feature>
<dbReference type="Pfam" id="PF09994">
    <property type="entry name" value="T6SS_Tle1-like_cat"/>
    <property type="match status" value="1"/>
</dbReference>
<organism evidence="2 3">
    <name type="scientific">Bimuria novae-zelandiae CBS 107.79</name>
    <dbReference type="NCBI Taxonomy" id="1447943"/>
    <lineage>
        <taxon>Eukaryota</taxon>
        <taxon>Fungi</taxon>
        <taxon>Dikarya</taxon>
        <taxon>Ascomycota</taxon>
        <taxon>Pezizomycotina</taxon>
        <taxon>Dothideomycetes</taxon>
        <taxon>Pleosporomycetidae</taxon>
        <taxon>Pleosporales</taxon>
        <taxon>Massarineae</taxon>
        <taxon>Didymosphaeriaceae</taxon>
        <taxon>Bimuria</taxon>
    </lineage>
</organism>